<name>A0A1F5ISP6_9BACT</name>
<dbReference type="InterPro" id="IPR052514">
    <property type="entry name" value="SAM-dependent_MTase"/>
</dbReference>
<evidence type="ECO:0000313" key="3">
    <source>
        <dbReference type="Proteomes" id="UP000176336"/>
    </source>
</evidence>
<dbReference type="PANTHER" id="PTHR34203:SF13">
    <property type="entry name" value="EXPRESSED PROTEIN"/>
    <property type="match status" value="1"/>
</dbReference>
<evidence type="ECO:0000259" key="1">
    <source>
        <dbReference type="Pfam" id="PF05050"/>
    </source>
</evidence>
<dbReference type="NCBIfam" id="TIGR01444">
    <property type="entry name" value="fkbM_fam"/>
    <property type="match status" value="1"/>
</dbReference>
<feature type="domain" description="Methyltransferase FkbM" evidence="1">
    <location>
        <begin position="105"/>
        <end position="268"/>
    </location>
</feature>
<sequence length="293" mass="34054">MLVYLKNLFHKLDKKPNNPNIFIDDLNISVSPINHKFFLDGIELAKELKQFGQARYRLDPNNNILITIDHCKFYIHTTEELLILKEIFLQGVYNFFYNKPTVVWDIGMNVGIASLFFAGKPFIQKVYSYEPFEETYQKACLNINLNPKNSNKIKSFNFGIAQQDKTLTVDYTPEWMGSMSIYNLPSPKILNINPLLVRKEKIRLKNASTVLREIKKENKGYAIMAKIDCEGAEFEIIKCLYENNLLNDVTGFIIEWHKKNPEYIINFLSDSKFTIFSNSTANEKIGMIYASRN</sequence>
<dbReference type="AlphaFoldDB" id="A0A1F5ISP6"/>
<dbReference type="InterPro" id="IPR006342">
    <property type="entry name" value="FkbM_mtfrase"/>
</dbReference>
<evidence type="ECO:0000313" key="2">
    <source>
        <dbReference type="EMBL" id="OGE19395.1"/>
    </source>
</evidence>
<comment type="caution">
    <text evidence="2">The sequence shown here is derived from an EMBL/GenBank/DDBJ whole genome shotgun (WGS) entry which is preliminary data.</text>
</comment>
<dbReference type="InterPro" id="IPR029063">
    <property type="entry name" value="SAM-dependent_MTases_sf"/>
</dbReference>
<dbReference type="PANTHER" id="PTHR34203">
    <property type="entry name" value="METHYLTRANSFERASE, FKBM FAMILY PROTEIN"/>
    <property type="match status" value="1"/>
</dbReference>
<organism evidence="2 3">
    <name type="scientific">Candidatus Daviesbacteria bacterium RIFCSPHIGHO2_01_FULL_41_23</name>
    <dbReference type="NCBI Taxonomy" id="1797764"/>
    <lineage>
        <taxon>Bacteria</taxon>
        <taxon>Candidatus Daviesiibacteriota</taxon>
    </lineage>
</organism>
<dbReference type="EMBL" id="MFCR01000003">
    <property type="protein sequence ID" value="OGE19395.1"/>
    <property type="molecule type" value="Genomic_DNA"/>
</dbReference>
<accession>A0A1F5ISP6</accession>
<gene>
    <name evidence="2" type="ORF">A2871_00910</name>
</gene>
<proteinExistence type="predicted"/>
<dbReference type="Proteomes" id="UP000176336">
    <property type="component" value="Unassembled WGS sequence"/>
</dbReference>
<dbReference type="SUPFAM" id="SSF53335">
    <property type="entry name" value="S-adenosyl-L-methionine-dependent methyltransferases"/>
    <property type="match status" value="1"/>
</dbReference>
<dbReference type="Gene3D" id="3.40.50.150">
    <property type="entry name" value="Vaccinia Virus protein VP39"/>
    <property type="match status" value="1"/>
</dbReference>
<dbReference type="Pfam" id="PF05050">
    <property type="entry name" value="Methyltransf_21"/>
    <property type="match status" value="1"/>
</dbReference>
<protein>
    <recommendedName>
        <fullName evidence="1">Methyltransferase FkbM domain-containing protein</fullName>
    </recommendedName>
</protein>
<reference evidence="2 3" key="1">
    <citation type="journal article" date="2016" name="Nat. Commun.">
        <title>Thousands of microbial genomes shed light on interconnected biogeochemical processes in an aquifer system.</title>
        <authorList>
            <person name="Anantharaman K."/>
            <person name="Brown C.T."/>
            <person name="Hug L.A."/>
            <person name="Sharon I."/>
            <person name="Castelle C.J."/>
            <person name="Probst A.J."/>
            <person name="Thomas B.C."/>
            <person name="Singh A."/>
            <person name="Wilkins M.J."/>
            <person name="Karaoz U."/>
            <person name="Brodie E.L."/>
            <person name="Williams K.H."/>
            <person name="Hubbard S.S."/>
            <person name="Banfield J.F."/>
        </authorList>
    </citation>
    <scope>NUCLEOTIDE SEQUENCE [LARGE SCALE GENOMIC DNA]</scope>
</reference>